<dbReference type="Proteomes" id="UP000663853">
    <property type="component" value="Unassembled WGS sequence"/>
</dbReference>
<comment type="caution">
    <text evidence="1">The sequence shown here is derived from an EMBL/GenBank/DDBJ whole genome shotgun (WGS) entry which is preliminary data.</text>
</comment>
<dbReference type="AlphaFoldDB" id="A0A8H3B1K4"/>
<evidence type="ECO:0000313" key="2">
    <source>
        <dbReference type="Proteomes" id="UP000663853"/>
    </source>
</evidence>
<reference evidence="1" key="1">
    <citation type="submission" date="2021-01" db="EMBL/GenBank/DDBJ databases">
        <authorList>
            <person name="Kaushik A."/>
        </authorList>
    </citation>
    <scope>NUCLEOTIDE SEQUENCE</scope>
    <source>
        <strain evidence="1">AG6-10EEA</strain>
    </source>
</reference>
<organism evidence="1 2">
    <name type="scientific">Rhizoctonia solani</name>
    <dbReference type="NCBI Taxonomy" id="456999"/>
    <lineage>
        <taxon>Eukaryota</taxon>
        <taxon>Fungi</taxon>
        <taxon>Dikarya</taxon>
        <taxon>Basidiomycota</taxon>
        <taxon>Agaricomycotina</taxon>
        <taxon>Agaricomycetes</taxon>
        <taxon>Cantharellales</taxon>
        <taxon>Ceratobasidiaceae</taxon>
        <taxon>Rhizoctonia</taxon>
    </lineage>
</organism>
<proteinExistence type="predicted"/>
<sequence length="395" mass="43629">MHGRIRQVHAQKRDFGGSQLAAGLPEEFGQLIDYARSLSAETLPGYQYWRERLNGKTEASNKNGCCDQTQPPSIMQDGHTSGISTFNFDSVLGTAPGCQPPPPVEPGNIVLVKLISSVTAEGYSIQAGHECSYIRDPRFEKPEWNPPPRPGVILEVEWDEQANVYRFTAAAISDDPQELERGGNLKVPIVGSNVTLSHSPRAIVLTDWPSEHSHCYAFKRLAKFHCLPSQGTVSTSWKIDLAGVEALITSLTPPRNRNPFASLHDSESADPDTRHDAKMRTGHMKLYAQISPLTVPEMTCASVDWKSTRGCFDECVKASRYYDMCNGDLWTQASSTHTGERSEEDVSDSYYEDDFEEWEPQQERGRSITLGTVLGGKDGQVVGVVDGLDVIEPAE</sequence>
<accession>A0A8H3B1K4</accession>
<name>A0A8H3B1K4_9AGAM</name>
<gene>
    <name evidence="1" type="ORF">RDB_LOCUS41889</name>
</gene>
<evidence type="ECO:0000313" key="1">
    <source>
        <dbReference type="EMBL" id="CAE6445371.1"/>
    </source>
</evidence>
<dbReference type="EMBL" id="CAJMXA010000878">
    <property type="protein sequence ID" value="CAE6445371.1"/>
    <property type="molecule type" value="Genomic_DNA"/>
</dbReference>
<protein>
    <submittedName>
        <fullName evidence="1">Uncharacterized protein</fullName>
    </submittedName>
</protein>